<gene>
    <name evidence="1" type="ORF">Rumeso_01381</name>
</gene>
<name>A0A017HRL6_9RHOB</name>
<protein>
    <submittedName>
        <fullName evidence="1">Uncharacterized protein</fullName>
    </submittedName>
</protein>
<accession>A0A017HRL6</accession>
<comment type="caution">
    <text evidence="1">The sequence shown here is derived from an EMBL/GenBank/DDBJ whole genome shotgun (WGS) entry which is preliminary data.</text>
</comment>
<dbReference type="HOGENOM" id="CLU_3011552_0_0_5"/>
<dbReference type="EMBL" id="AOSK01000037">
    <property type="protein sequence ID" value="EYD77006.1"/>
    <property type="molecule type" value="Genomic_DNA"/>
</dbReference>
<keyword evidence="2" id="KW-1185">Reference proteome</keyword>
<dbReference type="AlphaFoldDB" id="A0A017HRL6"/>
<evidence type="ECO:0000313" key="1">
    <source>
        <dbReference type="EMBL" id="EYD77006.1"/>
    </source>
</evidence>
<proteinExistence type="predicted"/>
<evidence type="ECO:0000313" key="2">
    <source>
        <dbReference type="Proteomes" id="UP000019666"/>
    </source>
</evidence>
<reference evidence="1 2" key="1">
    <citation type="submission" date="2013-02" db="EMBL/GenBank/DDBJ databases">
        <authorList>
            <person name="Fiebig A."/>
            <person name="Goeker M."/>
            <person name="Klenk H.-P.P."/>
        </authorList>
    </citation>
    <scope>NUCLEOTIDE SEQUENCE [LARGE SCALE GENOMIC DNA]</scope>
    <source>
        <strain evidence="1 2">DSM 19309</strain>
    </source>
</reference>
<sequence>MNCPQLRDDDGVVHSVSYLSPAISIGDRVTVSGFYAVTTNCIGTVIVVEDELGIER</sequence>
<organism evidence="1 2">
    <name type="scientific">Rubellimicrobium mesophilum DSM 19309</name>
    <dbReference type="NCBI Taxonomy" id="442562"/>
    <lineage>
        <taxon>Bacteria</taxon>
        <taxon>Pseudomonadati</taxon>
        <taxon>Pseudomonadota</taxon>
        <taxon>Alphaproteobacteria</taxon>
        <taxon>Rhodobacterales</taxon>
        <taxon>Roseobacteraceae</taxon>
        <taxon>Rubellimicrobium</taxon>
    </lineage>
</organism>
<dbReference type="Proteomes" id="UP000019666">
    <property type="component" value="Unassembled WGS sequence"/>
</dbReference>